<feature type="domain" description="HTH lysR-type" evidence="6">
    <location>
        <begin position="6"/>
        <end position="63"/>
    </location>
</feature>
<sequence>MKRGRLPLTALRSFEAAGRHSSFSRAADELYVSQAAISRQVRELEASVGRALFFRNHRQVVLTEAGRHLLDQLTQSFDAIDRRLGEIIERPAQHVVTVSVEPSLAAAWLVPRLNAFNAVLPDVDVSIDASPLLVDFRGHRFDLAIRHGMTATSWPRTQSRHLFDCTRTALMAPAMLAAGPPVTSAADLLHFPLLHEDDRDGWADWFKAAGAGATEPRRGPIFPDAALSAQSAALGHGVALGCRLLTWPDFSAGRLIAPVDFEIPGGAYWLVASGFDRLSEPAKAFAEWVAEEIARDLGVIDAATPSADESKIASRQSEDRFGPPSTVER</sequence>
<dbReference type="PANTHER" id="PTHR30537">
    <property type="entry name" value="HTH-TYPE TRANSCRIPTIONAL REGULATOR"/>
    <property type="match status" value="1"/>
</dbReference>
<dbReference type="Gene3D" id="3.40.190.10">
    <property type="entry name" value="Periplasmic binding protein-like II"/>
    <property type="match status" value="2"/>
</dbReference>
<dbReference type="EMBL" id="PXYK01000001">
    <property type="protein sequence ID" value="PSJ65577.1"/>
    <property type="molecule type" value="Genomic_DNA"/>
</dbReference>
<evidence type="ECO:0000256" key="5">
    <source>
        <dbReference type="SAM" id="MobiDB-lite"/>
    </source>
</evidence>
<comment type="similarity">
    <text evidence="1">Belongs to the LysR transcriptional regulatory family.</text>
</comment>
<feature type="region of interest" description="Disordered" evidence="5">
    <location>
        <begin position="305"/>
        <end position="329"/>
    </location>
</feature>
<evidence type="ECO:0000259" key="6">
    <source>
        <dbReference type="PROSITE" id="PS50931"/>
    </source>
</evidence>
<gene>
    <name evidence="7" type="ORF">C7I84_00090</name>
</gene>
<comment type="caution">
    <text evidence="7">The sequence shown here is derived from an EMBL/GenBank/DDBJ whole genome shotgun (WGS) entry which is preliminary data.</text>
</comment>
<evidence type="ECO:0000256" key="2">
    <source>
        <dbReference type="ARBA" id="ARBA00023015"/>
    </source>
</evidence>
<dbReference type="Pfam" id="PF03466">
    <property type="entry name" value="LysR_substrate"/>
    <property type="match status" value="1"/>
</dbReference>
<accession>A0A2P7ST04</accession>
<dbReference type="AlphaFoldDB" id="A0A2P7ST04"/>
<evidence type="ECO:0000256" key="1">
    <source>
        <dbReference type="ARBA" id="ARBA00009437"/>
    </source>
</evidence>
<dbReference type="FunFam" id="1.10.10.10:FF:000038">
    <property type="entry name" value="Glycine cleavage system transcriptional activator"/>
    <property type="match status" value="1"/>
</dbReference>
<keyword evidence="8" id="KW-1185">Reference proteome</keyword>
<evidence type="ECO:0000313" key="8">
    <source>
        <dbReference type="Proteomes" id="UP000241229"/>
    </source>
</evidence>
<dbReference type="SUPFAM" id="SSF46785">
    <property type="entry name" value="Winged helix' DNA-binding domain"/>
    <property type="match status" value="1"/>
</dbReference>
<dbReference type="OrthoDB" id="9807765at2"/>
<evidence type="ECO:0000256" key="4">
    <source>
        <dbReference type="ARBA" id="ARBA00023163"/>
    </source>
</evidence>
<dbReference type="Gene3D" id="1.10.10.10">
    <property type="entry name" value="Winged helix-like DNA-binding domain superfamily/Winged helix DNA-binding domain"/>
    <property type="match status" value="1"/>
</dbReference>
<keyword evidence="4" id="KW-0804">Transcription</keyword>
<dbReference type="GO" id="GO:0043565">
    <property type="term" value="F:sequence-specific DNA binding"/>
    <property type="evidence" value="ECO:0007669"/>
    <property type="project" value="TreeGrafter"/>
</dbReference>
<keyword evidence="3" id="KW-0238">DNA-binding</keyword>
<dbReference type="CDD" id="cd08432">
    <property type="entry name" value="PBP2_GcdR_TrpI_HvrB_AmpR_like"/>
    <property type="match status" value="1"/>
</dbReference>
<dbReference type="InterPro" id="IPR058163">
    <property type="entry name" value="LysR-type_TF_proteobact-type"/>
</dbReference>
<evidence type="ECO:0000313" key="7">
    <source>
        <dbReference type="EMBL" id="PSJ65577.1"/>
    </source>
</evidence>
<reference evidence="7 8" key="1">
    <citation type="submission" date="2018-03" db="EMBL/GenBank/DDBJ databases">
        <title>The draft genome of Mesorhizobium sp. 6GN-30.</title>
        <authorList>
            <person name="Liu L."/>
            <person name="Li L."/>
            <person name="Wang T."/>
            <person name="Zhang X."/>
            <person name="Liang L."/>
        </authorList>
    </citation>
    <scope>NUCLEOTIDE SEQUENCE [LARGE SCALE GENOMIC DNA]</scope>
    <source>
        <strain evidence="7 8">6GN30</strain>
    </source>
</reference>
<dbReference type="GO" id="GO:0006351">
    <property type="term" value="P:DNA-templated transcription"/>
    <property type="evidence" value="ECO:0007669"/>
    <property type="project" value="TreeGrafter"/>
</dbReference>
<dbReference type="InterPro" id="IPR036390">
    <property type="entry name" value="WH_DNA-bd_sf"/>
</dbReference>
<dbReference type="Pfam" id="PF00126">
    <property type="entry name" value="HTH_1"/>
    <property type="match status" value="1"/>
</dbReference>
<dbReference type="PANTHER" id="PTHR30537:SF26">
    <property type="entry name" value="GLYCINE CLEAVAGE SYSTEM TRANSCRIPTIONAL ACTIVATOR"/>
    <property type="match status" value="1"/>
</dbReference>
<feature type="compositionally biased region" description="Basic and acidic residues" evidence="5">
    <location>
        <begin position="308"/>
        <end position="329"/>
    </location>
</feature>
<keyword evidence="2" id="KW-0805">Transcription regulation</keyword>
<dbReference type="RefSeq" id="WP_106770119.1">
    <property type="nucleotide sequence ID" value="NZ_PXYK01000001.1"/>
</dbReference>
<evidence type="ECO:0000256" key="3">
    <source>
        <dbReference type="ARBA" id="ARBA00023125"/>
    </source>
</evidence>
<dbReference type="SUPFAM" id="SSF53850">
    <property type="entry name" value="Periplasmic binding protein-like II"/>
    <property type="match status" value="1"/>
</dbReference>
<dbReference type="InterPro" id="IPR000847">
    <property type="entry name" value="LysR_HTH_N"/>
</dbReference>
<dbReference type="PRINTS" id="PR00039">
    <property type="entry name" value="HTHLYSR"/>
</dbReference>
<dbReference type="InterPro" id="IPR005119">
    <property type="entry name" value="LysR_subst-bd"/>
</dbReference>
<dbReference type="PROSITE" id="PS50931">
    <property type="entry name" value="HTH_LYSR"/>
    <property type="match status" value="1"/>
</dbReference>
<dbReference type="Proteomes" id="UP000241229">
    <property type="component" value="Unassembled WGS sequence"/>
</dbReference>
<name>A0A2P7ST04_9HYPH</name>
<protein>
    <submittedName>
        <fullName evidence="7">Transcriptional regulator</fullName>
    </submittedName>
</protein>
<proteinExistence type="inferred from homology"/>
<dbReference type="GO" id="GO:0003700">
    <property type="term" value="F:DNA-binding transcription factor activity"/>
    <property type="evidence" value="ECO:0007669"/>
    <property type="project" value="InterPro"/>
</dbReference>
<organism evidence="7 8">
    <name type="scientific">Kumtagia ephedrae</name>
    <dbReference type="NCBI Taxonomy" id="2116701"/>
    <lineage>
        <taxon>Bacteria</taxon>
        <taxon>Pseudomonadati</taxon>
        <taxon>Pseudomonadota</taxon>
        <taxon>Alphaproteobacteria</taxon>
        <taxon>Hyphomicrobiales</taxon>
        <taxon>Phyllobacteriaceae</taxon>
        <taxon>Kumtagia</taxon>
    </lineage>
</organism>
<dbReference type="InterPro" id="IPR036388">
    <property type="entry name" value="WH-like_DNA-bd_sf"/>
</dbReference>